<keyword evidence="1" id="KW-0472">Membrane</keyword>
<keyword evidence="1" id="KW-0812">Transmembrane</keyword>
<comment type="caution">
    <text evidence="3">The sequence shown here is derived from an EMBL/GenBank/DDBJ whole genome shotgun (WGS) entry which is preliminary data.</text>
</comment>
<dbReference type="InterPro" id="IPR005174">
    <property type="entry name" value="KIB1-4_b-propeller"/>
</dbReference>
<organism evidence="3 4">
    <name type="scientific">Zea mays</name>
    <name type="common">Maize</name>
    <dbReference type="NCBI Taxonomy" id="4577"/>
    <lineage>
        <taxon>Eukaryota</taxon>
        <taxon>Viridiplantae</taxon>
        <taxon>Streptophyta</taxon>
        <taxon>Embryophyta</taxon>
        <taxon>Tracheophyta</taxon>
        <taxon>Spermatophyta</taxon>
        <taxon>Magnoliopsida</taxon>
        <taxon>Liliopsida</taxon>
        <taxon>Poales</taxon>
        <taxon>Poaceae</taxon>
        <taxon>PACMAD clade</taxon>
        <taxon>Panicoideae</taxon>
        <taxon>Andropogonodae</taxon>
        <taxon>Andropogoneae</taxon>
        <taxon>Tripsacinae</taxon>
        <taxon>Zea</taxon>
    </lineage>
</organism>
<reference evidence="3 4" key="1">
    <citation type="journal article" date="2018" name="Nat. Genet.">
        <title>Extensive intraspecific gene order and gene structural variations between Mo17 and other maize genomes.</title>
        <authorList>
            <person name="Sun S."/>
            <person name="Zhou Y."/>
            <person name="Chen J."/>
            <person name="Shi J."/>
            <person name="Zhao H."/>
            <person name="Zhao H."/>
            <person name="Song W."/>
            <person name="Zhang M."/>
            <person name="Cui Y."/>
            <person name="Dong X."/>
            <person name="Liu H."/>
            <person name="Ma X."/>
            <person name="Jiao Y."/>
            <person name="Wang B."/>
            <person name="Wei X."/>
            <person name="Stein J.C."/>
            <person name="Glaubitz J.C."/>
            <person name="Lu F."/>
            <person name="Yu G."/>
            <person name="Liang C."/>
            <person name="Fengler K."/>
            <person name="Li B."/>
            <person name="Rafalski A."/>
            <person name="Schnable P.S."/>
            <person name="Ware D.H."/>
            <person name="Buckler E.S."/>
            <person name="Lai J."/>
        </authorList>
    </citation>
    <scope>NUCLEOTIDE SEQUENCE [LARGE SCALE GENOMIC DNA]</scope>
    <source>
        <strain evidence="4">cv. Missouri 17</strain>
        <tissue evidence="3">Seedling</tissue>
    </source>
</reference>
<sequence length="432" mass="47577">MSRAFDDYYIEDCGVILAPEVTQRRIDNSDPFVILATVRNAGRCLSDFRVQTADRIITQIRATSPRPLPAPQLATLPSHLMALAADKRLAAAAPYLPAELIPDIARHLTTLQDFFALRAACRSYRTALPPSRAVLASQPPHLLVPHHASSPCSLALIHPLCRRLLRFRAPSPPFPSAVVASDGARVVTFDHFARELSIIHLLSGDRVRVPDAPFLFSRAVLAGDLVLLIAPGWVQYCRLGDGRWREAYCRLGGCGGSLFGGLYMMVGMLAVNGVLYALLNTCQLAVAELMDNKVELKLLGGEVGDHVRDAWMESKDFMLGACAGVPILIFKVSVKPEYKVFRWEPAEQRWVRAMTLGRRTLFMSGNGFDAWVGPDSPGIRGDCIYEALPRAAGWSEYSLVDDTYELVTIDYQGAPDLDALRKQDACYLPIQG</sequence>
<dbReference type="ExpressionAtlas" id="A0A3L6G7X3">
    <property type="expression patterns" value="baseline and differential"/>
</dbReference>
<evidence type="ECO:0000259" key="2">
    <source>
        <dbReference type="Pfam" id="PF03478"/>
    </source>
</evidence>
<evidence type="ECO:0000313" key="3">
    <source>
        <dbReference type="EMBL" id="PWZ41580.1"/>
    </source>
</evidence>
<accession>A0A3L6G7X3</accession>
<dbReference type="PANTHER" id="PTHR33165:SF28">
    <property type="entry name" value="DUF295 DOMAIN-CONTAINING PROTEIN"/>
    <property type="match status" value="1"/>
</dbReference>
<dbReference type="EMBL" id="NCVQ01000003">
    <property type="protein sequence ID" value="PWZ41580.1"/>
    <property type="molecule type" value="Genomic_DNA"/>
</dbReference>
<feature type="transmembrane region" description="Helical" evidence="1">
    <location>
        <begin position="317"/>
        <end position="334"/>
    </location>
</feature>
<feature type="transmembrane region" description="Helical" evidence="1">
    <location>
        <begin position="258"/>
        <end position="279"/>
    </location>
</feature>
<dbReference type="PANTHER" id="PTHR33165">
    <property type="entry name" value="F-BOX DOMAIN CONTAINING PROTEIN-LIKE-RELATED"/>
    <property type="match status" value="1"/>
</dbReference>
<evidence type="ECO:0000313" key="4">
    <source>
        <dbReference type="Proteomes" id="UP000251960"/>
    </source>
</evidence>
<name>A0A3L6G7X3_MAIZE</name>
<dbReference type="AlphaFoldDB" id="A0A3L6G7X3"/>
<dbReference type="Pfam" id="PF03478">
    <property type="entry name" value="Beta-prop_KIB1-4"/>
    <property type="match status" value="1"/>
</dbReference>
<proteinExistence type="predicted"/>
<keyword evidence="1" id="KW-1133">Transmembrane helix</keyword>
<gene>
    <name evidence="3" type="ORF">Zm00014a_008836</name>
</gene>
<protein>
    <recommendedName>
        <fullName evidence="2">KIB1-4 beta-propeller domain-containing protein</fullName>
    </recommendedName>
</protein>
<evidence type="ECO:0000256" key="1">
    <source>
        <dbReference type="SAM" id="Phobius"/>
    </source>
</evidence>
<dbReference type="Proteomes" id="UP000251960">
    <property type="component" value="Chromosome 2"/>
</dbReference>
<feature type="transmembrane region" description="Helical" evidence="1">
    <location>
        <begin position="215"/>
        <end position="237"/>
    </location>
</feature>
<feature type="domain" description="KIB1-4 beta-propeller" evidence="2">
    <location>
        <begin position="163"/>
        <end position="385"/>
    </location>
</feature>